<organism evidence="2 3">
    <name type="scientific">Enterocloster bolteae 90A9</name>
    <dbReference type="NCBI Taxonomy" id="997894"/>
    <lineage>
        <taxon>Bacteria</taxon>
        <taxon>Bacillati</taxon>
        <taxon>Bacillota</taxon>
        <taxon>Clostridia</taxon>
        <taxon>Lachnospirales</taxon>
        <taxon>Lachnospiraceae</taxon>
        <taxon>Enterocloster</taxon>
    </lineage>
</organism>
<dbReference type="Pfam" id="PF21986">
    <property type="entry name" value="AH_C"/>
    <property type="match status" value="1"/>
</dbReference>
<feature type="domain" description="Allophanate hydrolase C-terminal" evidence="1">
    <location>
        <begin position="11"/>
        <end position="132"/>
    </location>
</feature>
<comment type="caution">
    <text evidence="2">The sequence shown here is derived from an EMBL/GenBank/DDBJ whole genome shotgun (WGS) entry which is preliminary data.</text>
</comment>
<proteinExistence type="predicted"/>
<dbReference type="GeneID" id="23113036"/>
<dbReference type="HOGENOM" id="CLU_125594_0_0_9"/>
<gene>
    <name evidence="2" type="ORF">HMPREF1085_01935</name>
</gene>
<sequence length="137" mass="15048">MADDTREKYILLAVNGTLMRGLELEGNLLEAGAEFGFEARTEKCYRLWSICDRNPAMIRVDPESSQAGKVDVEVWKVPAAGFVSVLLKEPEGLSVGKVKLDDGRVVLGVIGEPELVKGMKEITEYGGWRKYMGALNG</sequence>
<dbReference type="InterPro" id="IPR053844">
    <property type="entry name" value="AH_C"/>
</dbReference>
<accession>R0AHQ1</accession>
<dbReference type="EMBL" id="AGYH01000004">
    <property type="protein sequence ID" value="ENZ51740.1"/>
    <property type="molecule type" value="Genomic_DNA"/>
</dbReference>
<dbReference type="RefSeq" id="WP_002575233.1">
    <property type="nucleotide sequence ID" value="NZ_KB851182.1"/>
</dbReference>
<name>R0AHQ1_9FIRM</name>
<dbReference type="OrthoDB" id="9811471at2"/>
<dbReference type="AlphaFoldDB" id="R0AHQ1"/>
<keyword evidence="3" id="KW-1185">Reference proteome</keyword>
<reference evidence="2 3" key="1">
    <citation type="submission" date="2013-01" db="EMBL/GenBank/DDBJ databases">
        <title>The Genome Sequence of Clostridium bolteae 90A9.</title>
        <authorList>
            <consortium name="The Broad Institute Genome Sequencing Platform"/>
            <person name="Earl A."/>
            <person name="Ward D."/>
            <person name="Feldgarden M."/>
            <person name="Gevers D."/>
            <person name="Courvalin P."/>
            <person name="Lambert T."/>
            <person name="Walker B."/>
            <person name="Young S.K."/>
            <person name="Zeng Q."/>
            <person name="Gargeya S."/>
            <person name="Fitzgerald M."/>
            <person name="Haas B."/>
            <person name="Abouelleil A."/>
            <person name="Alvarado L."/>
            <person name="Arachchi H.M."/>
            <person name="Berlin A.M."/>
            <person name="Chapman S.B."/>
            <person name="Dewar J."/>
            <person name="Goldberg J."/>
            <person name="Griggs A."/>
            <person name="Gujja S."/>
            <person name="Hansen M."/>
            <person name="Howarth C."/>
            <person name="Imamovic A."/>
            <person name="Larimer J."/>
            <person name="McCowan C."/>
            <person name="Murphy C."/>
            <person name="Neiman D."/>
            <person name="Pearson M."/>
            <person name="Priest M."/>
            <person name="Roberts A."/>
            <person name="Saif S."/>
            <person name="Shea T."/>
            <person name="Sisk P."/>
            <person name="Sykes S."/>
            <person name="Wortman J."/>
            <person name="Nusbaum C."/>
            <person name="Birren B."/>
        </authorList>
    </citation>
    <scope>NUCLEOTIDE SEQUENCE [LARGE SCALE GENOMIC DNA]</scope>
    <source>
        <strain evidence="2 3">90A9</strain>
    </source>
</reference>
<dbReference type="Proteomes" id="UP000013126">
    <property type="component" value="Unassembled WGS sequence"/>
</dbReference>
<evidence type="ECO:0000259" key="1">
    <source>
        <dbReference type="Pfam" id="PF21986"/>
    </source>
</evidence>
<evidence type="ECO:0000313" key="3">
    <source>
        <dbReference type="Proteomes" id="UP000013126"/>
    </source>
</evidence>
<dbReference type="PATRIC" id="fig|997894.4.peg.2057"/>
<evidence type="ECO:0000313" key="2">
    <source>
        <dbReference type="EMBL" id="ENZ51740.1"/>
    </source>
</evidence>
<protein>
    <recommendedName>
        <fullName evidence="1">Allophanate hydrolase C-terminal domain-containing protein</fullName>
    </recommendedName>
</protein>
<dbReference type="Gene3D" id="3.10.490.10">
    <property type="entry name" value="Gamma-glutamyl cyclotransferase-like"/>
    <property type="match status" value="1"/>
</dbReference>